<dbReference type="KEGG" id="bgj:AWC36_23275"/>
<dbReference type="PIRSF" id="PIRSF003217">
    <property type="entry name" value="Cro_protein"/>
    <property type="match status" value="1"/>
</dbReference>
<dbReference type="GO" id="GO:0003677">
    <property type="term" value="F:DNA binding"/>
    <property type="evidence" value="ECO:0007669"/>
    <property type="project" value="InterPro"/>
</dbReference>
<dbReference type="AlphaFoldDB" id="A0AAE8ESV3"/>
<dbReference type="RefSeq" id="WP_095835660.1">
    <property type="nucleotide sequence ID" value="NZ_CP014137.1"/>
</dbReference>
<evidence type="ECO:0008006" key="3">
    <source>
        <dbReference type="Google" id="ProtNLM"/>
    </source>
</evidence>
<dbReference type="Proteomes" id="UP000285972">
    <property type="component" value="Unassembled WGS sequence"/>
</dbReference>
<dbReference type="InterPro" id="IPR038202">
    <property type="entry name" value="Cro_sf"/>
</dbReference>
<dbReference type="SUPFAM" id="SSF47413">
    <property type="entry name" value="lambda repressor-like DNA-binding domains"/>
    <property type="match status" value="1"/>
</dbReference>
<organism evidence="1 2">
    <name type="scientific">Brenneria goodwinii</name>
    <dbReference type="NCBI Taxonomy" id="1109412"/>
    <lineage>
        <taxon>Bacteria</taxon>
        <taxon>Pseudomonadati</taxon>
        <taxon>Pseudomonadota</taxon>
        <taxon>Gammaproteobacteria</taxon>
        <taxon>Enterobacterales</taxon>
        <taxon>Pectobacteriaceae</taxon>
        <taxon>Brenneria</taxon>
    </lineage>
</organism>
<reference evidence="1 2" key="1">
    <citation type="submission" date="2016-09" db="EMBL/GenBank/DDBJ databases">
        <authorList>
            <person name="Doonan J."/>
            <person name="Pachebat J.A."/>
            <person name="Golyshin P.N."/>
            <person name="Denman S."/>
            <person name="Mcdonald J.E."/>
        </authorList>
    </citation>
    <scope>NUCLEOTIDE SEQUENCE [LARGE SCALE GENOMIC DNA]</scope>
    <source>
        <strain evidence="1 2">FRB141</strain>
    </source>
</reference>
<evidence type="ECO:0000313" key="1">
    <source>
        <dbReference type="EMBL" id="RLM26754.1"/>
    </source>
</evidence>
<dbReference type="Gene3D" id="3.30.240.10">
    <property type="entry name" value="CRO Repressor"/>
    <property type="match status" value="1"/>
</dbReference>
<comment type="caution">
    <text evidence="1">The sequence shown here is derived from an EMBL/GenBank/DDBJ whole genome shotgun (WGS) entry which is preliminary data.</text>
</comment>
<gene>
    <name evidence="1" type="ORF">BIY26_07075</name>
</gene>
<evidence type="ECO:0000313" key="2">
    <source>
        <dbReference type="Proteomes" id="UP000285972"/>
    </source>
</evidence>
<accession>A0AAE8ESV3</accession>
<dbReference type="InterPro" id="IPR010982">
    <property type="entry name" value="Lambda_DNA-bd_dom_sf"/>
</dbReference>
<proteinExistence type="predicted"/>
<protein>
    <recommendedName>
        <fullName evidence="3">Cro/Cl family transcriptional regulator</fullName>
    </recommendedName>
</protein>
<dbReference type="Pfam" id="PF09048">
    <property type="entry name" value="Cro"/>
    <property type="match status" value="1"/>
</dbReference>
<dbReference type="InterPro" id="IPR000655">
    <property type="entry name" value="Cro-like"/>
</dbReference>
<name>A0AAE8ESV3_9GAMM</name>
<dbReference type="GeneID" id="70909750"/>
<sequence>MQKQTLADFVRENGQAKAADAIGVHQTAISKAVRTGRKIFVIQLPDGRVEAEELRPFPSSKHQTDQVA</sequence>
<dbReference type="EMBL" id="MJLX01000014">
    <property type="protein sequence ID" value="RLM26754.1"/>
    <property type="molecule type" value="Genomic_DNA"/>
</dbReference>
<dbReference type="GO" id="GO:0006355">
    <property type="term" value="P:regulation of DNA-templated transcription"/>
    <property type="evidence" value="ECO:0007669"/>
    <property type="project" value="InterPro"/>
</dbReference>